<feature type="compositionally biased region" description="Polar residues" evidence="1">
    <location>
        <begin position="125"/>
        <end position="139"/>
    </location>
</feature>
<evidence type="ECO:0008006" key="4">
    <source>
        <dbReference type="Google" id="ProtNLM"/>
    </source>
</evidence>
<keyword evidence="3" id="KW-1185">Reference proteome</keyword>
<feature type="compositionally biased region" description="Basic and acidic residues" evidence="1">
    <location>
        <begin position="296"/>
        <end position="306"/>
    </location>
</feature>
<feature type="region of interest" description="Disordered" evidence="1">
    <location>
        <begin position="872"/>
        <end position="906"/>
    </location>
</feature>
<evidence type="ECO:0000313" key="3">
    <source>
        <dbReference type="Proteomes" id="UP000799423"/>
    </source>
</evidence>
<protein>
    <recommendedName>
        <fullName evidence="4">Pal1-domain-containing protein</fullName>
    </recommendedName>
</protein>
<proteinExistence type="predicted"/>
<feature type="compositionally biased region" description="Polar residues" evidence="1">
    <location>
        <begin position="271"/>
        <end position="283"/>
    </location>
</feature>
<feature type="region of interest" description="Disordered" evidence="1">
    <location>
        <begin position="52"/>
        <end position="144"/>
    </location>
</feature>
<sequence>MTGSAHHDCDSVQPAPDECRPLVQVEAAPPIPARNPLRGEFYYSREQSRDGALEVPGFGVPSAASRYSQESEHGHDDTPVEYSTATAGAADSSEVRLKDTRVPNHARVTNMHTKAEIDAPGKPSTHATDPSPISGSSSAIDFRPEQLAKAEVKTREGSGLELSYRSSVVDDDARAEAWLARGSRTVSTEHLARYSQDSKRSSHKRTPAVLTFRTSLTEASESTNEITRYGGDRTLSSHRSSADSDDAEANARLGRGSRLSSEKQLSHHSQDSTASSYRRTPTLSLFPPVSTMSGNREYHPAEDPFKRQSTSGSNLNSNLASLLGNGRDAYGNYLTSMPKEYFPSQNLAKSPPGSPTPRKRQTRESLGDLIAKLSPTKAAPNNTALETKQEDQKPAIHLRGGWGTSRQFRKSDNADVSSSENGMNHGDSRRNGMDDAYELDFGKVEDPAQQVPGQRLRAPSLYPTASMSYMRGQQTRTPTPRNSFHELGEAYRAQDSHAIQFNTPYDPYNPPDPLGDHKTAEQQVNDAFEETKRRMGAALQASAPEKTYHIFGPPKMPDPDSESVLTARTADDKFRGLEGLHDSGPYTKFKQRQMYNRIMEDRGRAEKKNQREQRRLEEEGIFNYGIASSVAPGDSISQAGHPGPSHPKYANELSSVPEYHIYKKSHLHRDPENQRAPYPAPDSDVYPRSLVAPPGSVAVIPTSTTNSTAQTPLPNTTSLASKVSRFLLSAPSDPSLKTYSTRLPPPDSAAATTTITKAKPHLLRHIKSRSNIPTSKIKPSSHTRSRFLDILTAAPAATTIRDFADGSSTAVAPILALSITKRSSNSLIHKPSLFSKFGGKAHTTPTTTTISKATISPPLPLVQEEWLESSVTVPSGAGNSNGNGNGNGRYEQSLGEEESGVTIWPGEDDRGILAVRRVRG</sequence>
<feature type="compositionally biased region" description="Basic and acidic residues" evidence="1">
    <location>
        <begin position="260"/>
        <end position="270"/>
    </location>
</feature>
<dbReference type="OrthoDB" id="3686245at2759"/>
<evidence type="ECO:0000313" key="2">
    <source>
        <dbReference type="EMBL" id="KAF2848905.1"/>
    </source>
</evidence>
<feature type="region of interest" description="Disordered" evidence="1">
    <location>
        <begin position="185"/>
        <end position="319"/>
    </location>
</feature>
<dbReference type="Proteomes" id="UP000799423">
    <property type="component" value="Unassembled WGS sequence"/>
</dbReference>
<accession>A0A6A7B3B0</accession>
<evidence type="ECO:0000256" key="1">
    <source>
        <dbReference type="SAM" id="MobiDB-lite"/>
    </source>
</evidence>
<feature type="compositionally biased region" description="Polar residues" evidence="1">
    <location>
        <begin position="212"/>
        <end position="226"/>
    </location>
</feature>
<feature type="compositionally biased region" description="Basic and acidic residues" evidence="1">
    <location>
        <begin position="190"/>
        <end position="200"/>
    </location>
</feature>
<dbReference type="EMBL" id="MU006314">
    <property type="protein sequence ID" value="KAF2848905.1"/>
    <property type="molecule type" value="Genomic_DNA"/>
</dbReference>
<feature type="compositionally biased region" description="Basic and acidic residues" evidence="1">
    <location>
        <begin position="69"/>
        <end position="78"/>
    </location>
</feature>
<name>A0A6A7B3B0_9PLEO</name>
<feature type="region of interest" description="Disordered" evidence="1">
    <location>
        <begin position="341"/>
        <end position="431"/>
    </location>
</feature>
<organism evidence="2 3">
    <name type="scientific">Plenodomus tracheiphilus IPT5</name>
    <dbReference type="NCBI Taxonomy" id="1408161"/>
    <lineage>
        <taxon>Eukaryota</taxon>
        <taxon>Fungi</taxon>
        <taxon>Dikarya</taxon>
        <taxon>Ascomycota</taxon>
        <taxon>Pezizomycotina</taxon>
        <taxon>Dothideomycetes</taxon>
        <taxon>Pleosporomycetidae</taxon>
        <taxon>Pleosporales</taxon>
        <taxon>Pleosporineae</taxon>
        <taxon>Leptosphaeriaceae</taxon>
        <taxon>Plenodomus</taxon>
    </lineage>
</organism>
<reference evidence="2" key="1">
    <citation type="submission" date="2020-01" db="EMBL/GenBank/DDBJ databases">
        <authorList>
            <consortium name="DOE Joint Genome Institute"/>
            <person name="Haridas S."/>
            <person name="Albert R."/>
            <person name="Binder M."/>
            <person name="Bloem J."/>
            <person name="Labutti K."/>
            <person name="Salamov A."/>
            <person name="Andreopoulos B."/>
            <person name="Baker S.E."/>
            <person name="Barry K."/>
            <person name="Bills G."/>
            <person name="Bluhm B.H."/>
            <person name="Cannon C."/>
            <person name="Castanera R."/>
            <person name="Culley D.E."/>
            <person name="Daum C."/>
            <person name="Ezra D."/>
            <person name="Gonzalez J.B."/>
            <person name="Henrissat B."/>
            <person name="Kuo A."/>
            <person name="Liang C."/>
            <person name="Lipzen A."/>
            <person name="Lutzoni F."/>
            <person name="Magnuson J."/>
            <person name="Mondo S."/>
            <person name="Nolan M."/>
            <person name="Ohm R."/>
            <person name="Pangilinan J."/>
            <person name="Park H.-J."/>
            <person name="Ramirez L."/>
            <person name="Alfaro M."/>
            <person name="Sun H."/>
            <person name="Tritt A."/>
            <person name="Yoshinaga Y."/>
            <person name="Zwiers L.-H."/>
            <person name="Turgeon B.G."/>
            <person name="Goodwin S.B."/>
            <person name="Spatafora J.W."/>
            <person name="Crous P.W."/>
            <person name="Grigoriev I.V."/>
        </authorList>
    </citation>
    <scope>NUCLEOTIDE SEQUENCE</scope>
    <source>
        <strain evidence="2">IPT5</strain>
    </source>
</reference>
<feature type="compositionally biased region" description="Basic and acidic residues" evidence="1">
    <location>
        <begin position="93"/>
        <end position="102"/>
    </location>
</feature>
<gene>
    <name evidence="2" type="ORF">T440DRAFT_534405</name>
</gene>
<dbReference type="AlphaFoldDB" id="A0A6A7B3B0"/>